<gene>
    <name evidence="2" type="ORF">CONPUDRAFT_140654</name>
</gene>
<dbReference type="EMBL" id="JH711595">
    <property type="protein sequence ID" value="EIW74060.1"/>
    <property type="molecule type" value="Genomic_DNA"/>
</dbReference>
<keyword evidence="1" id="KW-0812">Transmembrane</keyword>
<dbReference type="AlphaFoldDB" id="R7SDW4"/>
<feature type="transmembrane region" description="Helical" evidence="1">
    <location>
        <begin position="166"/>
        <end position="189"/>
    </location>
</feature>
<evidence type="ECO:0000313" key="2">
    <source>
        <dbReference type="EMBL" id="EIW74060.1"/>
    </source>
</evidence>
<organism evidence="2 3">
    <name type="scientific">Coniophora puteana (strain RWD-64-598)</name>
    <name type="common">Brown rot fungus</name>
    <dbReference type="NCBI Taxonomy" id="741705"/>
    <lineage>
        <taxon>Eukaryota</taxon>
        <taxon>Fungi</taxon>
        <taxon>Dikarya</taxon>
        <taxon>Basidiomycota</taxon>
        <taxon>Agaricomycotina</taxon>
        <taxon>Agaricomycetes</taxon>
        <taxon>Agaricomycetidae</taxon>
        <taxon>Boletales</taxon>
        <taxon>Coniophorineae</taxon>
        <taxon>Coniophoraceae</taxon>
        <taxon>Coniophora</taxon>
    </lineage>
</organism>
<sequence>MNNLILRTAVFLVLNVMMSMRIYALYGGSKCVLFLLGSCVTTVQASNIVLTFMAMLPLNVSVVRTPTEGAWCSYAVSNRQAWYQTTAFILLVAYDSLLLVLSVASFIRRLQEQRQGLAGMVDTFMGLIVRDNVLYFILAFSGLTLSACSLFTVANRSLPFNIGFNTIAADLGAGLQLTILGPLMMLSVLEYDALRERGGTSYYTGTATLEFAAVYSPDDCEDDPSKLA</sequence>
<name>R7SDW4_CONPW</name>
<dbReference type="KEGG" id="cput:CONPUDRAFT_140654"/>
<keyword evidence="3" id="KW-1185">Reference proteome</keyword>
<feature type="transmembrane region" description="Helical" evidence="1">
    <location>
        <begin position="133"/>
        <end position="154"/>
    </location>
</feature>
<feature type="transmembrane region" description="Helical" evidence="1">
    <location>
        <begin position="87"/>
        <end position="107"/>
    </location>
</feature>
<protein>
    <recommendedName>
        <fullName evidence="4">G-protein coupled receptors family 1 profile domain-containing protein</fullName>
    </recommendedName>
</protein>
<keyword evidence="1" id="KW-1133">Transmembrane helix</keyword>
<feature type="transmembrane region" description="Helical" evidence="1">
    <location>
        <begin position="33"/>
        <end position="56"/>
    </location>
</feature>
<evidence type="ECO:0000256" key="1">
    <source>
        <dbReference type="SAM" id="Phobius"/>
    </source>
</evidence>
<dbReference type="Proteomes" id="UP000053558">
    <property type="component" value="Unassembled WGS sequence"/>
</dbReference>
<evidence type="ECO:0000313" key="3">
    <source>
        <dbReference type="Proteomes" id="UP000053558"/>
    </source>
</evidence>
<dbReference type="GeneID" id="19201557"/>
<dbReference type="RefSeq" id="XP_007775775.1">
    <property type="nucleotide sequence ID" value="XM_007777585.1"/>
</dbReference>
<keyword evidence="1" id="KW-0472">Membrane</keyword>
<accession>R7SDW4</accession>
<proteinExistence type="predicted"/>
<evidence type="ECO:0008006" key="4">
    <source>
        <dbReference type="Google" id="ProtNLM"/>
    </source>
</evidence>
<feature type="transmembrane region" description="Helical" evidence="1">
    <location>
        <begin position="6"/>
        <end position="26"/>
    </location>
</feature>
<reference evidence="3" key="1">
    <citation type="journal article" date="2012" name="Science">
        <title>The Paleozoic origin of enzymatic lignin decomposition reconstructed from 31 fungal genomes.</title>
        <authorList>
            <person name="Floudas D."/>
            <person name="Binder M."/>
            <person name="Riley R."/>
            <person name="Barry K."/>
            <person name="Blanchette R.A."/>
            <person name="Henrissat B."/>
            <person name="Martinez A.T."/>
            <person name="Otillar R."/>
            <person name="Spatafora J.W."/>
            <person name="Yadav J.S."/>
            <person name="Aerts A."/>
            <person name="Benoit I."/>
            <person name="Boyd A."/>
            <person name="Carlson A."/>
            <person name="Copeland A."/>
            <person name="Coutinho P.M."/>
            <person name="de Vries R.P."/>
            <person name="Ferreira P."/>
            <person name="Findley K."/>
            <person name="Foster B."/>
            <person name="Gaskell J."/>
            <person name="Glotzer D."/>
            <person name="Gorecki P."/>
            <person name="Heitman J."/>
            <person name="Hesse C."/>
            <person name="Hori C."/>
            <person name="Igarashi K."/>
            <person name="Jurgens J.A."/>
            <person name="Kallen N."/>
            <person name="Kersten P."/>
            <person name="Kohler A."/>
            <person name="Kuees U."/>
            <person name="Kumar T.K.A."/>
            <person name="Kuo A."/>
            <person name="LaButti K."/>
            <person name="Larrondo L.F."/>
            <person name="Lindquist E."/>
            <person name="Ling A."/>
            <person name="Lombard V."/>
            <person name="Lucas S."/>
            <person name="Lundell T."/>
            <person name="Martin R."/>
            <person name="McLaughlin D.J."/>
            <person name="Morgenstern I."/>
            <person name="Morin E."/>
            <person name="Murat C."/>
            <person name="Nagy L.G."/>
            <person name="Nolan M."/>
            <person name="Ohm R.A."/>
            <person name="Patyshakuliyeva A."/>
            <person name="Rokas A."/>
            <person name="Ruiz-Duenas F.J."/>
            <person name="Sabat G."/>
            <person name="Salamov A."/>
            <person name="Samejima M."/>
            <person name="Schmutz J."/>
            <person name="Slot J.C."/>
            <person name="St John F."/>
            <person name="Stenlid J."/>
            <person name="Sun H."/>
            <person name="Sun S."/>
            <person name="Syed K."/>
            <person name="Tsang A."/>
            <person name="Wiebenga A."/>
            <person name="Young D."/>
            <person name="Pisabarro A."/>
            <person name="Eastwood D.C."/>
            <person name="Martin F."/>
            <person name="Cullen D."/>
            <person name="Grigoriev I.V."/>
            <person name="Hibbett D.S."/>
        </authorList>
    </citation>
    <scope>NUCLEOTIDE SEQUENCE [LARGE SCALE GENOMIC DNA]</scope>
    <source>
        <strain evidence="3">RWD-64-598 SS2</strain>
    </source>
</reference>